<keyword evidence="1" id="KW-1133">Transmembrane helix</keyword>
<dbReference type="RefSeq" id="WP_179408200.1">
    <property type="nucleotide sequence ID" value="NZ_BMGF01000005.1"/>
</dbReference>
<sequence length="59" mass="6087">MSKTTQGIFLVAVLLLVLAAMFETPLAAGGGAVLMMVGLIYAYVVAKREAERAGEDSAA</sequence>
<protein>
    <submittedName>
        <fullName evidence="2">Uncharacterized protein</fullName>
    </submittedName>
</protein>
<proteinExistence type="predicted"/>
<evidence type="ECO:0000256" key="1">
    <source>
        <dbReference type="SAM" id="Phobius"/>
    </source>
</evidence>
<evidence type="ECO:0000313" key="2">
    <source>
        <dbReference type="EMBL" id="NYH96353.1"/>
    </source>
</evidence>
<evidence type="ECO:0000313" key="3">
    <source>
        <dbReference type="Proteomes" id="UP000522081"/>
    </source>
</evidence>
<dbReference type="EMBL" id="JACBZF010000005">
    <property type="protein sequence ID" value="NYH96353.1"/>
    <property type="molecule type" value="Genomic_DNA"/>
</dbReference>
<gene>
    <name evidence="2" type="ORF">FHS75_002692</name>
</gene>
<comment type="caution">
    <text evidence="2">The sequence shown here is derived from an EMBL/GenBank/DDBJ whole genome shotgun (WGS) entry which is preliminary data.</text>
</comment>
<keyword evidence="3" id="KW-1185">Reference proteome</keyword>
<dbReference type="Proteomes" id="UP000522081">
    <property type="component" value="Unassembled WGS sequence"/>
</dbReference>
<organism evidence="2 3">
    <name type="scientific">Novosphingobium marinum</name>
    <dbReference type="NCBI Taxonomy" id="1514948"/>
    <lineage>
        <taxon>Bacteria</taxon>
        <taxon>Pseudomonadati</taxon>
        <taxon>Pseudomonadota</taxon>
        <taxon>Alphaproteobacteria</taxon>
        <taxon>Sphingomonadales</taxon>
        <taxon>Sphingomonadaceae</taxon>
        <taxon>Novosphingobium</taxon>
    </lineage>
</organism>
<keyword evidence="1" id="KW-0472">Membrane</keyword>
<keyword evidence="1" id="KW-0812">Transmembrane</keyword>
<name>A0A7Y9XZU5_9SPHN</name>
<accession>A0A7Y9XZU5</accession>
<feature type="transmembrane region" description="Helical" evidence="1">
    <location>
        <begin position="29"/>
        <end position="46"/>
    </location>
</feature>
<dbReference type="AlphaFoldDB" id="A0A7Y9XZU5"/>
<reference evidence="2 3" key="1">
    <citation type="submission" date="2020-07" db="EMBL/GenBank/DDBJ databases">
        <title>Genomic Encyclopedia of Type Strains, Phase IV (KMG-IV): sequencing the most valuable type-strain genomes for metagenomic binning, comparative biology and taxonomic classification.</title>
        <authorList>
            <person name="Goeker M."/>
        </authorList>
    </citation>
    <scope>NUCLEOTIDE SEQUENCE [LARGE SCALE GENOMIC DNA]</scope>
    <source>
        <strain evidence="2 3">DSM 29043</strain>
    </source>
</reference>